<evidence type="ECO:0000313" key="2">
    <source>
        <dbReference type="EMBL" id="GBE91901.1"/>
    </source>
</evidence>
<dbReference type="EMBL" id="BDGE01000026">
    <property type="protein sequence ID" value="GBE91901.1"/>
    <property type="molecule type" value="Genomic_DNA"/>
</dbReference>
<keyword evidence="3" id="KW-1185">Reference proteome</keyword>
<dbReference type="Proteomes" id="UP000236527">
    <property type="component" value="Unassembled WGS sequence"/>
</dbReference>
<feature type="chain" id="PRO_5014122034" evidence="1">
    <location>
        <begin position="28"/>
        <end position="159"/>
    </location>
</feature>
<dbReference type="RefSeq" id="WP_103124426.1">
    <property type="nucleotide sequence ID" value="NZ_DF978425.1"/>
</dbReference>
<accession>A0A2H6LFA6</accession>
<name>A0A2H6LFA6_9NOSO</name>
<feature type="signal peptide" evidence="1">
    <location>
        <begin position="1"/>
        <end position="27"/>
    </location>
</feature>
<protein>
    <submittedName>
        <fullName evidence="2">Uncharacterized protein</fullName>
    </submittedName>
</protein>
<organism evidence="2 3">
    <name type="scientific">Nostoc cycadae WK-1</name>
    <dbReference type="NCBI Taxonomy" id="1861711"/>
    <lineage>
        <taxon>Bacteria</taxon>
        <taxon>Bacillati</taxon>
        <taxon>Cyanobacteriota</taxon>
        <taxon>Cyanophyceae</taxon>
        <taxon>Nostocales</taxon>
        <taxon>Nostocaceae</taxon>
        <taxon>Nostoc</taxon>
    </lineage>
</organism>
<gene>
    <name evidence="2" type="ORF">NCWK1_1654</name>
</gene>
<evidence type="ECO:0000256" key="1">
    <source>
        <dbReference type="SAM" id="SignalP"/>
    </source>
</evidence>
<comment type="caution">
    <text evidence="2">The sequence shown here is derived from an EMBL/GenBank/DDBJ whole genome shotgun (WGS) entry which is preliminary data.</text>
</comment>
<evidence type="ECO:0000313" key="3">
    <source>
        <dbReference type="Proteomes" id="UP000236527"/>
    </source>
</evidence>
<reference evidence="3" key="1">
    <citation type="journal article" date="2018" name="Genome Announc.">
        <title>Draft Genome Sequence of the Nitrogen-Fixing and Hormogonia-Inducing Cyanobacterium Nostoc cycadae Strain WK-1, Isolated from the Coralloid Roots of Cycas revoluta.</title>
        <authorList>
            <person name="Kanesaki Y."/>
            <person name="Hirose M."/>
            <person name="Hirose Y."/>
            <person name="Fujisawa T."/>
            <person name="Nakamura Y."/>
            <person name="Watanabe S."/>
            <person name="Matsunaga S."/>
            <person name="Uchida H."/>
            <person name="Murakami A."/>
        </authorList>
    </citation>
    <scope>NUCLEOTIDE SEQUENCE [LARGE SCALE GENOMIC DNA]</scope>
    <source>
        <strain evidence="3">WK-1</strain>
    </source>
</reference>
<keyword evidence="1" id="KW-0732">Signal</keyword>
<dbReference type="AlphaFoldDB" id="A0A2H6LFA6"/>
<proteinExistence type="predicted"/>
<sequence>MSQFFYRSLTGLAGISFLVGAAQSAIALVPNNVAVVINSGSTNTIGYRIYVSPTGEANYVDGKGSGKGKLPEKFTKKFFQDLKIAEPLSSLPVKPGCVKSTSFGTTTTISLGGEQSQDISCPGNQKAQKLDRDIIEIAKILKVINVPKTQGKPLPPQNF</sequence>